<gene>
    <name evidence="1" type="ORF">MDUV_49480</name>
</gene>
<protein>
    <submittedName>
        <fullName evidence="1">Uncharacterized protein</fullName>
    </submittedName>
</protein>
<accession>A0A7I7K9B8</accession>
<dbReference type="Proteomes" id="UP000467006">
    <property type="component" value="Chromosome"/>
</dbReference>
<proteinExistence type="predicted"/>
<dbReference type="AlphaFoldDB" id="A0A7I7K9B8"/>
<dbReference type="KEGG" id="mdu:MDUV_49480"/>
<sequence length="98" mass="10404">MPGANTRTATTAVVATAIAKQLLTMKDVATKRPVRRPAVGTNRTMALARFSWAMVATNTIIEIAAELLPTLVASYLQAAAAQNPNPIAAAEAELMERR</sequence>
<evidence type="ECO:0000313" key="2">
    <source>
        <dbReference type="Proteomes" id="UP000467006"/>
    </source>
</evidence>
<reference evidence="1 2" key="1">
    <citation type="journal article" date="2019" name="Emerg. Microbes Infect.">
        <title>Comprehensive subspecies identification of 175 nontuberculous mycobacteria species based on 7547 genomic profiles.</title>
        <authorList>
            <person name="Matsumoto Y."/>
            <person name="Kinjo T."/>
            <person name="Motooka D."/>
            <person name="Nabeya D."/>
            <person name="Jung N."/>
            <person name="Uechi K."/>
            <person name="Horii T."/>
            <person name="Iida T."/>
            <person name="Fujita J."/>
            <person name="Nakamura S."/>
        </authorList>
    </citation>
    <scope>NUCLEOTIDE SEQUENCE [LARGE SCALE GENOMIC DNA]</scope>
    <source>
        <strain evidence="1 2">JCM 6396</strain>
    </source>
</reference>
<organism evidence="1 2">
    <name type="scientific">Mycolicibacterium duvalii</name>
    <dbReference type="NCBI Taxonomy" id="39688"/>
    <lineage>
        <taxon>Bacteria</taxon>
        <taxon>Bacillati</taxon>
        <taxon>Actinomycetota</taxon>
        <taxon>Actinomycetes</taxon>
        <taxon>Mycobacteriales</taxon>
        <taxon>Mycobacteriaceae</taxon>
        <taxon>Mycolicibacterium</taxon>
    </lineage>
</organism>
<name>A0A7I7K9B8_9MYCO</name>
<dbReference type="EMBL" id="AP022563">
    <property type="protein sequence ID" value="BBX20088.1"/>
    <property type="molecule type" value="Genomic_DNA"/>
</dbReference>
<evidence type="ECO:0000313" key="1">
    <source>
        <dbReference type="EMBL" id="BBX20088.1"/>
    </source>
</evidence>
<keyword evidence="2" id="KW-1185">Reference proteome</keyword>